<feature type="compositionally biased region" description="Polar residues" evidence="1">
    <location>
        <begin position="1"/>
        <end position="10"/>
    </location>
</feature>
<reference evidence="2" key="2">
    <citation type="journal article" date="2022" name="Microbiol. Resour. Announc.">
        <title>Metagenome Sequencing to Explore Phylogenomics of Terrestrial Cyanobacteria.</title>
        <authorList>
            <person name="Ward R.D."/>
            <person name="Stajich J.E."/>
            <person name="Johansen J.R."/>
            <person name="Huntemann M."/>
            <person name="Clum A."/>
            <person name="Foster B."/>
            <person name="Foster B."/>
            <person name="Roux S."/>
            <person name="Palaniappan K."/>
            <person name="Varghese N."/>
            <person name="Mukherjee S."/>
            <person name="Reddy T.B.K."/>
            <person name="Daum C."/>
            <person name="Copeland A."/>
            <person name="Chen I.A."/>
            <person name="Ivanova N.N."/>
            <person name="Kyrpides N.C."/>
            <person name="Shapiro N."/>
            <person name="Eloe-Fadrosh E.A."/>
            <person name="Pietrasiak N."/>
        </authorList>
    </citation>
    <scope>NUCLEOTIDE SEQUENCE</scope>
    <source>
        <strain evidence="2">UHER 2000/2452</strain>
    </source>
</reference>
<feature type="region of interest" description="Disordered" evidence="1">
    <location>
        <begin position="1"/>
        <end position="52"/>
    </location>
</feature>
<dbReference type="EMBL" id="JAHHHD010000028">
    <property type="protein sequence ID" value="MBW4660989.1"/>
    <property type="molecule type" value="Genomic_DNA"/>
</dbReference>
<proteinExistence type="predicted"/>
<evidence type="ECO:0000256" key="1">
    <source>
        <dbReference type="SAM" id="MobiDB-lite"/>
    </source>
</evidence>
<evidence type="ECO:0000313" key="3">
    <source>
        <dbReference type="Proteomes" id="UP000757435"/>
    </source>
</evidence>
<accession>A0A951QEC6</accession>
<sequence>MPTEQEQQMFEQLHGKRPELKRPTHPTTARSPHQSKPSDSAQVNQVRQQSQSAIGLASQGIIGSSGESLQKLDQQLSRFEDRYVTTVQQRIAEVPARIEAKLAAALTWGQEGIDPLDALFAELEAWDVAEVSSIDQFLFGEKALASLPTSQQLSE</sequence>
<name>A0A951QEC6_9CYAN</name>
<gene>
    <name evidence="2" type="ORF">KME15_20120</name>
</gene>
<reference evidence="2" key="1">
    <citation type="submission" date="2021-05" db="EMBL/GenBank/DDBJ databases">
        <authorList>
            <person name="Pietrasiak N."/>
            <person name="Ward R."/>
            <person name="Stajich J.E."/>
            <person name="Kurbessoian T."/>
        </authorList>
    </citation>
    <scope>NUCLEOTIDE SEQUENCE</scope>
    <source>
        <strain evidence="2">UHER 2000/2452</strain>
    </source>
</reference>
<dbReference type="AlphaFoldDB" id="A0A951QEC6"/>
<organism evidence="2 3">
    <name type="scientific">Drouetiella hepatica Uher 2000/2452</name>
    <dbReference type="NCBI Taxonomy" id="904376"/>
    <lineage>
        <taxon>Bacteria</taxon>
        <taxon>Bacillati</taxon>
        <taxon>Cyanobacteriota</taxon>
        <taxon>Cyanophyceae</taxon>
        <taxon>Oculatellales</taxon>
        <taxon>Oculatellaceae</taxon>
        <taxon>Drouetiella</taxon>
    </lineage>
</organism>
<comment type="caution">
    <text evidence="2">The sequence shown here is derived from an EMBL/GenBank/DDBJ whole genome shotgun (WGS) entry which is preliminary data.</text>
</comment>
<feature type="compositionally biased region" description="Polar residues" evidence="1">
    <location>
        <begin position="25"/>
        <end position="52"/>
    </location>
</feature>
<protein>
    <submittedName>
        <fullName evidence="2">Uncharacterized protein</fullName>
    </submittedName>
</protein>
<feature type="compositionally biased region" description="Basic and acidic residues" evidence="1">
    <location>
        <begin position="13"/>
        <end position="22"/>
    </location>
</feature>
<dbReference type="Proteomes" id="UP000757435">
    <property type="component" value="Unassembled WGS sequence"/>
</dbReference>
<evidence type="ECO:0000313" key="2">
    <source>
        <dbReference type="EMBL" id="MBW4660989.1"/>
    </source>
</evidence>